<evidence type="ECO:0000256" key="2">
    <source>
        <dbReference type="SAM" id="SignalP"/>
    </source>
</evidence>
<dbReference type="VEuPathDB" id="PiroplasmaDB:BBBOND_0400630"/>
<dbReference type="InterPro" id="IPR038160">
    <property type="entry name" value="6_CYS_dom_sf"/>
</dbReference>
<evidence type="ECO:0000313" key="4">
    <source>
        <dbReference type="Proteomes" id="UP000033188"/>
    </source>
</evidence>
<reference evidence="4" key="1">
    <citation type="journal article" date="2014" name="Nucleic Acids Res.">
        <title>The evolutionary dynamics of variant antigen genes in Babesia reveal a history of genomic innovation underlying host-parasite interaction.</title>
        <authorList>
            <person name="Jackson A.P."/>
            <person name="Otto T.D."/>
            <person name="Darby A."/>
            <person name="Ramaprasad A."/>
            <person name="Xia D."/>
            <person name="Echaide I.E."/>
            <person name="Farber M."/>
            <person name="Gahlot S."/>
            <person name="Gamble J."/>
            <person name="Gupta D."/>
            <person name="Gupta Y."/>
            <person name="Jackson L."/>
            <person name="Malandrin L."/>
            <person name="Malas T.B."/>
            <person name="Moussa E."/>
            <person name="Nair M."/>
            <person name="Reid A.J."/>
            <person name="Sanders M."/>
            <person name="Sharma J."/>
            <person name="Tracey A."/>
            <person name="Quail M.A."/>
            <person name="Weir W."/>
            <person name="Wastling J.M."/>
            <person name="Hall N."/>
            <person name="Willadsen P."/>
            <person name="Lingelbach K."/>
            <person name="Shiels B."/>
            <person name="Tait A."/>
            <person name="Berriman M."/>
            <person name="Allred D.R."/>
            <person name="Pain A."/>
        </authorList>
    </citation>
    <scope>NUCLEOTIDE SEQUENCE [LARGE SCALE GENOMIC DNA]</scope>
    <source>
        <strain evidence="4">Bond</strain>
    </source>
</reference>
<feature type="region of interest" description="Disordered" evidence="1">
    <location>
        <begin position="783"/>
        <end position="802"/>
    </location>
</feature>
<gene>
    <name evidence="3" type="ORF">BBBOND_0400630</name>
</gene>
<feature type="signal peptide" evidence="2">
    <location>
        <begin position="1"/>
        <end position="18"/>
    </location>
</feature>
<organism evidence="3 4">
    <name type="scientific">Babesia bigemina</name>
    <dbReference type="NCBI Taxonomy" id="5866"/>
    <lineage>
        <taxon>Eukaryota</taxon>
        <taxon>Sar</taxon>
        <taxon>Alveolata</taxon>
        <taxon>Apicomplexa</taxon>
        <taxon>Aconoidasida</taxon>
        <taxon>Piroplasmida</taxon>
        <taxon>Babesiidae</taxon>
        <taxon>Babesia</taxon>
    </lineage>
</organism>
<sequence>MMWKFFLVVVHYIVGANAEQNIKAKTKILDFMKYGIPDDENVFINRAVLSKNKALEIICPRRKAGYFYDILPNTRDKIPSGDIYVYATIDGVYQKVNINDVVRFESADNQPKLRQQFGMTRMLLNQGLSSGIVRYDVESFDVHCAPADNADGVHKGLGACLSSASLNEEERSRCKYSKKGSPMLGIVRVSLSSVPRAYTGCGSMSAPFLLDGWGKVSTGTSCVVDVMETPDVGFYCKGRIEPANCPFSLYYGNNDMLSRMPFKVDVSSSGYEGGTMLAMRYDRSSITSPFSGRCRCIDKATNTVTAVIEITSKERHVCDLSAKLTQHLSRPIAGDWCDVVLYPGSSLEILFPVTANELSSEVREALLGGDNVSGPISTFMPAKPDVEALTRTAGENTLVYGTVPLISVVDPKVVEVDSALLSDGVVYIQHKVSEAEPADRDPASFYFRCLHKGGSDHTSVTSTIKVTIAYGSPNESYAGDAAADALNNPARVSQYFTDMADTARLECNADEHMVPINCTVMAFNANRTALIPLPREVRTQIDTNGRNVRDFKVDESFTDAFSVHCSCINEYGVETSRTTLNQIPQKYTMKGRSPNMKSMIMVPRIMSYDVDGMLRHDKIVIPVSDVYNEKKVLRVSAGTLNGLLCTPPKGLTNVQRLPLPDDMRPFSSSIDNTLEGVRLNTDTVMLRQDEDVSKSYATWFPYNDSNEFVNLVKTGDEYTLTTADLNTVMISKGGFSIGYNVDHESDLIDRSDLTIRYPLGSVVISKDDNSEITLHYVCGSMSPPQPVEQESARGVEASRDAKSPVKEKRSMEIWEIAKVVVPTTDPYVQGCGIPSESDGLFRPDTVPLTDDSGKAIGCVVNLKTAKVAGFYCPLPYRTDPPDCQPVFRNNLAATIYKGILSDVNVSRSPNLLLFKKRKMSFAAMWKFAMGGGTYECHCITKTGMRISTVRIATR</sequence>
<proteinExistence type="predicted"/>
<dbReference type="EMBL" id="LK391710">
    <property type="protein sequence ID" value="CDR97571.1"/>
    <property type="molecule type" value="Genomic_DNA"/>
</dbReference>
<dbReference type="AlphaFoldDB" id="A0A061DA24"/>
<dbReference type="Gene3D" id="2.60.40.2860">
    <property type="match status" value="2"/>
</dbReference>
<feature type="chain" id="PRO_5001596133" evidence="2">
    <location>
        <begin position="19"/>
        <end position="954"/>
    </location>
</feature>
<dbReference type="Proteomes" id="UP000033188">
    <property type="component" value="Chromosome 4"/>
</dbReference>
<keyword evidence="2" id="KW-0732">Signal</keyword>
<keyword evidence="4" id="KW-1185">Reference proteome</keyword>
<evidence type="ECO:0000313" key="3">
    <source>
        <dbReference type="EMBL" id="CDR97571.1"/>
    </source>
</evidence>
<dbReference type="RefSeq" id="XP_012769757.1">
    <property type="nucleotide sequence ID" value="XM_012914303.1"/>
</dbReference>
<feature type="compositionally biased region" description="Basic and acidic residues" evidence="1">
    <location>
        <begin position="790"/>
        <end position="802"/>
    </location>
</feature>
<dbReference type="GeneID" id="24566112"/>
<accession>A0A061DA24</accession>
<name>A0A061DA24_BABBI</name>
<protein>
    <submittedName>
        <fullName evidence="3">Uncharacterized protein</fullName>
    </submittedName>
</protein>
<dbReference type="KEGG" id="bbig:BBBOND_0400630"/>
<dbReference type="OrthoDB" id="365660at2759"/>
<evidence type="ECO:0000256" key="1">
    <source>
        <dbReference type="SAM" id="MobiDB-lite"/>
    </source>
</evidence>
<dbReference type="OMA" id="IHDESTE"/>